<protein>
    <submittedName>
        <fullName evidence="6">LysR family transcriptional regulator</fullName>
    </submittedName>
</protein>
<dbReference type="InterPro" id="IPR036388">
    <property type="entry name" value="WH-like_DNA-bd_sf"/>
</dbReference>
<dbReference type="Pfam" id="PF00126">
    <property type="entry name" value="HTH_1"/>
    <property type="match status" value="1"/>
</dbReference>
<evidence type="ECO:0000259" key="5">
    <source>
        <dbReference type="PROSITE" id="PS50931"/>
    </source>
</evidence>
<dbReference type="EMBL" id="LZEY01000001">
    <property type="protein sequence ID" value="OBU13195.1"/>
    <property type="molecule type" value="Genomic_DNA"/>
</dbReference>
<keyword evidence="2" id="KW-0805">Transcription regulation</keyword>
<evidence type="ECO:0000256" key="2">
    <source>
        <dbReference type="ARBA" id="ARBA00023015"/>
    </source>
</evidence>
<feature type="domain" description="HTH lysR-type" evidence="5">
    <location>
        <begin position="5"/>
        <end position="59"/>
    </location>
</feature>
<proteinExistence type="inferred from homology"/>
<dbReference type="OrthoDB" id="155872at2"/>
<comment type="caution">
    <text evidence="6">The sequence shown here is derived from an EMBL/GenBank/DDBJ whole genome shotgun (WGS) entry which is preliminary data.</text>
</comment>
<dbReference type="InterPro" id="IPR000847">
    <property type="entry name" value="LysR_HTH_N"/>
</dbReference>
<gene>
    <name evidence="6" type="ORF">AYY18_00030</name>
</gene>
<dbReference type="RefSeq" id="WP_067397976.1">
    <property type="nucleotide sequence ID" value="NZ_LZEY01000001.1"/>
</dbReference>
<sequence>MFFSRQLTQFFAIAENASLAEAAAKLNLTPSALSHGIRELECKTGISLIKRAGQKTSLTIAGTHLYEQLLPHYIKITEIKDKLYEHKNNKLSINIKIDELYYTPLREKIISFCKGKNNLSLSLTSEKCLDIEKEIILNDTDIVISSAGIKNNSKIKCINLPSESIGLIIHNDLLSKHNSLQSLIENERIIQRKDEINGSVFNEFLNKFKKNNCCCNSICVSEASDIPEFISSALGYSLIAENKVFIADMKNKNCSFIPLTLPCNMIMNRQVYFRRNCNSIITELILKISELNN</sequence>
<evidence type="ECO:0000256" key="1">
    <source>
        <dbReference type="ARBA" id="ARBA00009437"/>
    </source>
</evidence>
<keyword evidence="7" id="KW-1185">Reference proteome</keyword>
<dbReference type="PROSITE" id="PS50931">
    <property type="entry name" value="HTH_LYSR"/>
    <property type="match status" value="1"/>
</dbReference>
<dbReference type="AlphaFoldDB" id="A0A1B8HTV3"/>
<dbReference type="Gene3D" id="1.10.10.10">
    <property type="entry name" value="Winged helix-like DNA-binding domain superfamily/Winged helix DNA-binding domain"/>
    <property type="match status" value="1"/>
</dbReference>
<dbReference type="SUPFAM" id="SSF46785">
    <property type="entry name" value="Winged helix' DNA-binding domain"/>
    <property type="match status" value="1"/>
</dbReference>
<keyword evidence="3" id="KW-0238">DNA-binding</keyword>
<keyword evidence="4" id="KW-0804">Transcription</keyword>
<dbReference type="PANTHER" id="PTHR30126">
    <property type="entry name" value="HTH-TYPE TRANSCRIPTIONAL REGULATOR"/>
    <property type="match status" value="1"/>
</dbReference>
<evidence type="ECO:0000313" key="7">
    <source>
        <dbReference type="Proteomes" id="UP000092377"/>
    </source>
</evidence>
<evidence type="ECO:0000313" key="6">
    <source>
        <dbReference type="EMBL" id="OBU13195.1"/>
    </source>
</evidence>
<dbReference type="PANTHER" id="PTHR30126:SF40">
    <property type="entry name" value="HTH-TYPE TRANSCRIPTIONAL REGULATOR GLTR"/>
    <property type="match status" value="1"/>
</dbReference>
<reference evidence="7" key="1">
    <citation type="submission" date="2016-06" db="EMBL/GenBank/DDBJ databases">
        <authorList>
            <person name="Butler K."/>
        </authorList>
    </citation>
    <scope>NUCLEOTIDE SEQUENCE [LARGE SCALE GENOMIC DNA]</scope>
    <source>
        <strain evidence="7">GCSL-Mp20</strain>
    </source>
</reference>
<dbReference type="InterPro" id="IPR036390">
    <property type="entry name" value="WH_DNA-bd_sf"/>
</dbReference>
<dbReference type="Proteomes" id="UP000092377">
    <property type="component" value="Unassembled WGS sequence"/>
</dbReference>
<evidence type="ECO:0000256" key="3">
    <source>
        <dbReference type="ARBA" id="ARBA00023125"/>
    </source>
</evidence>
<evidence type="ECO:0000256" key="4">
    <source>
        <dbReference type="ARBA" id="ARBA00023163"/>
    </source>
</evidence>
<dbReference type="GO" id="GO:0000976">
    <property type="term" value="F:transcription cis-regulatory region binding"/>
    <property type="evidence" value="ECO:0007669"/>
    <property type="project" value="TreeGrafter"/>
</dbReference>
<name>A0A1B8HTV3_9GAMM</name>
<accession>A0A1B8HTV3</accession>
<organism evidence="6 7">
    <name type="scientific">Morganella psychrotolerans</name>
    <dbReference type="NCBI Taxonomy" id="368603"/>
    <lineage>
        <taxon>Bacteria</taxon>
        <taxon>Pseudomonadati</taxon>
        <taxon>Pseudomonadota</taxon>
        <taxon>Gammaproteobacteria</taxon>
        <taxon>Enterobacterales</taxon>
        <taxon>Morganellaceae</taxon>
        <taxon>Morganella</taxon>
    </lineage>
</organism>
<comment type="similarity">
    <text evidence="1">Belongs to the LysR transcriptional regulatory family.</text>
</comment>
<dbReference type="GO" id="GO:0003700">
    <property type="term" value="F:DNA-binding transcription factor activity"/>
    <property type="evidence" value="ECO:0007669"/>
    <property type="project" value="InterPro"/>
</dbReference>